<protein>
    <recommendedName>
        <fullName evidence="8">DIS3-like exonuclease 2</fullName>
        <ecNumber evidence="8">3.1.13.-</ecNumber>
    </recommendedName>
</protein>
<dbReference type="GO" id="GO:0008266">
    <property type="term" value="F:poly(U) RNA binding"/>
    <property type="evidence" value="ECO:0007669"/>
    <property type="project" value="UniProtKB-ARBA"/>
</dbReference>
<evidence type="ECO:0000256" key="9">
    <source>
        <dbReference type="SAM" id="MobiDB-lite"/>
    </source>
</evidence>
<dbReference type="InterPro" id="IPR041093">
    <property type="entry name" value="Dis3l2-like_C"/>
</dbReference>
<dbReference type="GO" id="GO:0000932">
    <property type="term" value="C:P-body"/>
    <property type="evidence" value="ECO:0007669"/>
    <property type="project" value="UniProtKB-SubCell"/>
</dbReference>
<dbReference type="InterPro" id="IPR028591">
    <property type="entry name" value="DIS3L2"/>
</dbReference>
<keyword evidence="4 8" id="KW-0378">Hydrolase</keyword>
<evidence type="ECO:0000256" key="1">
    <source>
        <dbReference type="ARBA" id="ARBA00022490"/>
    </source>
</evidence>
<dbReference type="FunFam" id="2.40.50.700:FF:000003">
    <property type="entry name" value="DIS3-like exonuclease 2"/>
    <property type="match status" value="1"/>
</dbReference>
<dbReference type="InterPro" id="IPR022966">
    <property type="entry name" value="RNase_II/R_CS"/>
</dbReference>
<evidence type="ECO:0000256" key="8">
    <source>
        <dbReference type="HAMAP-Rule" id="MF_03045"/>
    </source>
</evidence>
<keyword evidence="3 8" id="KW-0479">Metal-binding</keyword>
<dbReference type="PANTHER" id="PTHR23355:SF9">
    <property type="entry name" value="DIS3-LIKE EXONUCLEASE 2"/>
    <property type="match status" value="1"/>
</dbReference>
<dbReference type="Gene3D" id="2.40.50.690">
    <property type="match status" value="1"/>
</dbReference>
<evidence type="ECO:0000256" key="5">
    <source>
        <dbReference type="ARBA" id="ARBA00022839"/>
    </source>
</evidence>
<dbReference type="GO" id="GO:0000175">
    <property type="term" value="F:3'-5'-RNA exonuclease activity"/>
    <property type="evidence" value="ECO:0007669"/>
    <property type="project" value="UniProtKB-UniRule"/>
</dbReference>
<dbReference type="Pfam" id="PF00773">
    <property type="entry name" value="RNB"/>
    <property type="match status" value="1"/>
</dbReference>
<feature type="compositionally biased region" description="Acidic residues" evidence="9">
    <location>
        <begin position="142"/>
        <end position="160"/>
    </location>
</feature>
<dbReference type="Pfam" id="PF17877">
    <property type="entry name" value="Dis3l2_C_term"/>
    <property type="match status" value="1"/>
</dbReference>
<feature type="region of interest" description="Disordered" evidence="9">
    <location>
        <begin position="190"/>
        <end position="244"/>
    </location>
</feature>
<dbReference type="InterPro" id="IPR041505">
    <property type="entry name" value="Dis3_CSD2"/>
</dbReference>
<dbReference type="EC" id="3.1.13.-" evidence="8"/>
<feature type="compositionally biased region" description="Low complexity" evidence="9">
    <location>
        <begin position="19"/>
        <end position="35"/>
    </location>
</feature>
<dbReference type="Pfam" id="PF17216">
    <property type="entry name" value="Rrp44_CSD1"/>
    <property type="match status" value="1"/>
</dbReference>
<dbReference type="EMBL" id="CAXITT010000127">
    <property type="protein sequence ID" value="CAL1532889.1"/>
    <property type="molecule type" value="Genomic_DNA"/>
</dbReference>
<evidence type="ECO:0000313" key="12">
    <source>
        <dbReference type="Proteomes" id="UP001497497"/>
    </source>
</evidence>
<feature type="compositionally biased region" description="Basic residues" evidence="9">
    <location>
        <begin position="1"/>
        <end position="11"/>
    </location>
</feature>
<sequence>MSGNKQPRKAGGHSGAGAKGQSHNQQRKNQGQQQKPKIFEPYLPLEIVQEGIKRGHLIVGPIRINPKNYEDAYVPLPDGTADIYIGGMSDRNRALNTDEVVVQINPYDQWRVFVEDFEEFERVSASADLKSLNDDGVGITNNDDDNDSGPDAVYDDDSDDGVTAAKPTSEAAVVGVGEVGAVLSQLDISSASPGQNLPKTASPVTPSKSPNRSQQLGTPKVSSTPSNRGGSRGTPSKKFTSITEMKTNGSPLAKDLFGCKPPGTNSVGDVTGCKFVQRTGKVVYIYEKKHSRAASGRLKLMQDKSKNFALFSPSDSRIPRIIIPMAECPKDFYERPEDFAQTLFIARIQQWDETSRMPKGCLARSLGEAGQIEPETVAMLIELDVDDTPFSEQVSACLPQNLPWSIPESEFSYRKDLRRSCIFTIDPATARDLDDAVSIEELENGLYEVGVHIADVSFFVKESTELDAVAAKRATSVYLVQKVVPMLPRLLCEELCSLNPDHDRLAFSVIWTINGEGEIFSEWYGRTVIRSCVKLSYDHAQGFIDHPEKEWSLNELPPITNSFGVKDVMKRVLQLNKIALNLRKQRFDNGALRLDQVKLQFNLNFETGLPNGYSVYQQRDSNRLIEEFMLLANMAVAHKIKTSFPQKAILRRHPSPQDKPLQDVQELCESLGMKINASTAGHLQKSLLKYQGLDEYSQARIQVLVVLISKPMQNAKYFCAGTFPDESLYHHYALNVPLYTHFTSPIRRYPDILVHRLLAAALGYSEPPGLSTQLLQRQADYCNDKKNNAKMASERSSDMYFSIFVKEAGPLEETGMVMAVLDKAFDVLILKLGVIKRVYMERLPIKSFDYRKNMKCPELEIEWEADEDCTHSTRHLITLFTLVDCCVFADKEPLRWSCVIKRPKEELKYVASEKDD</sequence>
<dbReference type="GO" id="GO:1990074">
    <property type="term" value="P:polyuridylation-dependent mRNA catabolic process"/>
    <property type="evidence" value="ECO:0007669"/>
    <property type="project" value="UniProtKB-UniRule"/>
</dbReference>
<comment type="cofactor">
    <cofactor evidence="8">
        <name>Mg(2+)</name>
        <dbReference type="ChEBI" id="CHEBI:18420"/>
    </cofactor>
    <cofactor evidence="8">
        <name>Mn(2+)</name>
        <dbReference type="ChEBI" id="CHEBI:29035"/>
    </cofactor>
</comment>
<keyword evidence="2 8" id="KW-0540">Nuclease</keyword>
<dbReference type="GO" id="GO:0010587">
    <property type="term" value="P:miRNA catabolic process"/>
    <property type="evidence" value="ECO:0007669"/>
    <property type="project" value="TreeGrafter"/>
</dbReference>
<evidence type="ECO:0000256" key="4">
    <source>
        <dbReference type="ARBA" id="ARBA00022801"/>
    </source>
</evidence>
<gene>
    <name evidence="11" type="ORF">GSLYS_00006907001</name>
</gene>
<dbReference type="Gene3D" id="2.40.50.140">
    <property type="entry name" value="Nucleic acid-binding proteins"/>
    <property type="match status" value="1"/>
</dbReference>
<keyword evidence="6 8" id="KW-0460">Magnesium</keyword>
<dbReference type="GO" id="GO:0046872">
    <property type="term" value="F:metal ion binding"/>
    <property type="evidence" value="ECO:0007669"/>
    <property type="project" value="UniProtKB-KW"/>
</dbReference>
<keyword evidence="7 8" id="KW-0694">RNA-binding</keyword>
<keyword evidence="12" id="KW-1185">Reference proteome</keyword>
<evidence type="ECO:0000256" key="2">
    <source>
        <dbReference type="ARBA" id="ARBA00022722"/>
    </source>
</evidence>
<evidence type="ECO:0000256" key="7">
    <source>
        <dbReference type="ARBA" id="ARBA00022884"/>
    </source>
</evidence>
<evidence type="ECO:0000256" key="6">
    <source>
        <dbReference type="ARBA" id="ARBA00022842"/>
    </source>
</evidence>
<dbReference type="Proteomes" id="UP001497497">
    <property type="component" value="Unassembled WGS sequence"/>
</dbReference>
<dbReference type="InterPro" id="IPR033771">
    <property type="entry name" value="Rrp44_CSD1"/>
</dbReference>
<dbReference type="HAMAP" id="MF_03045">
    <property type="entry name" value="DIS3L2"/>
    <property type="match status" value="1"/>
</dbReference>
<dbReference type="Pfam" id="PF17849">
    <property type="entry name" value="OB_Dis3"/>
    <property type="match status" value="1"/>
</dbReference>
<feature type="site" description="Important for catalytic activity" evidence="8">
    <location>
        <position position="434"/>
    </location>
</feature>
<dbReference type="AlphaFoldDB" id="A0AAV2HGR1"/>
<name>A0AAV2HGR1_LYMST</name>
<comment type="function">
    <text evidence="8">3'-5'-exoribonuclease that specifically recognizes RNAs polyuridylated at their 3' end and mediates their degradation. Component of an exosome-independent RNA degradation pathway that mediates degradation of cytoplasmic mRNAs that have been deadenylated and subsequently uridylated at their 3'.</text>
</comment>
<accession>A0AAV2HGR1</accession>
<dbReference type="Gene3D" id="2.40.50.700">
    <property type="match status" value="1"/>
</dbReference>
<dbReference type="SUPFAM" id="SSF50249">
    <property type="entry name" value="Nucleic acid-binding proteins"/>
    <property type="match status" value="2"/>
</dbReference>
<feature type="binding site" evidence="8">
    <location>
        <position position="435"/>
    </location>
    <ligand>
        <name>Mg(2+)</name>
        <dbReference type="ChEBI" id="CHEBI:18420"/>
    </ligand>
</feature>
<dbReference type="InterPro" id="IPR001900">
    <property type="entry name" value="RNase_II/R"/>
</dbReference>
<dbReference type="InterPro" id="IPR012340">
    <property type="entry name" value="NA-bd_OB-fold"/>
</dbReference>
<comment type="subcellular location">
    <subcellularLocation>
        <location evidence="8">Cytoplasm</location>
    </subcellularLocation>
    <subcellularLocation>
        <location evidence="8">Cytoplasm</location>
        <location evidence="8">P-body</location>
    </subcellularLocation>
</comment>
<feature type="region of interest" description="Disordered" evidence="9">
    <location>
        <begin position="131"/>
        <end position="166"/>
    </location>
</feature>
<dbReference type="GO" id="GO:0000956">
    <property type="term" value="P:nuclear-transcribed mRNA catabolic process"/>
    <property type="evidence" value="ECO:0007669"/>
    <property type="project" value="UniProtKB-UniRule"/>
</dbReference>
<comment type="caution">
    <text evidence="11">The sequence shown here is derived from an EMBL/GenBank/DDBJ whole genome shotgun (WGS) entry which is preliminary data.</text>
</comment>
<proteinExistence type="inferred from homology"/>
<feature type="binding site" evidence="8">
    <location>
        <position position="426"/>
    </location>
    <ligand>
        <name>Mg(2+)</name>
        <dbReference type="ChEBI" id="CHEBI:18420"/>
    </ligand>
</feature>
<keyword evidence="8" id="KW-0464">Manganese</keyword>
<evidence type="ECO:0000256" key="3">
    <source>
        <dbReference type="ARBA" id="ARBA00022723"/>
    </source>
</evidence>
<feature type="region of interest" description="Disordered" evidence="9">
    <location>
        <begin position="1"/>
        <end position="38"/>
    </location>
</feature>
<dbReference type="SMART" id="SM00955">
    <property type="entry name" value="RNB"/>
    <property type="match status" value="1"/>
</dbReference>
<organism evidence="11 12">
    <name type="scientific">Lymnaea stagnalis</name>
    <name type="common">Great pond snail</name>
    <name type="synonym">Helix stagnalis</name>
    <dbReference type="NCBI Taxonomy" id="6523"/>
    <lineage>
        <taxon>Eukaryota</taxon>
        <taxon>Metazoa</taxon>
        <taxon>Spiralia</taxon>
        <taxon>Lophotrochozoa</taxon>
        <taxon>Mollusca</taxon>
        <taxon>Gastropoda</taxon>
        <taxon>Heterobranchia</taxon>
        <taxon>Euthyneura</taxon>
        <taxon>Panpulmonata</taxon>
        <taxon>Hygrophila</taxon>
        <taxon>Lymnaeoidea</taxon>
        <taxon>Lymnaeidae</taxon>
        <taxon>Lymnaea</taxon>
    </lineage>
</organism>
<evidence type="ECO:0000313" key="11">
    <source>
        <dbReference type="EMBL" id="CAL1532889.1"/>
    </source>
</evidence>
<comment type="similarity">
    <text evidence="8">Belongs to the RNR ribonuclease family. DIS3L2 subfamily.</text>
</comment>
<feature type="domain" description="RNB" evidence="10">
    <location>
        <begin position="414"/>
        <end position="764"/>
    </location>
</feature>
<keyword evidence="5 8" id="KW-0269">Exonuclease</keyword>
<dbReference type="InterPro" id="IPR050180">
    <property type="entry name" value="RNR_Ribonuclease"/>
</dbReference>
<keyword evidence="1 8" id="KW-0963">Cytoplasm</keyword>
<dbReference type="PROSITE" id="PS01175">
    <property type="entry name" value="RIBONUCLEASE_II"/>
    <property type="match status" value="1"/>
</dbReference>
<dbReference type="PANTHER" id="PTHR23355">
    <property type="entry name" value="RIBONUCLEASE"/>
    <property type="match status" value="1"/>
</dbReference>
<evidence type="ECO:0000259" key="10">
    <source>
        <dbReference type="SMART" id="SM00955"/>
    </source>
</evidence>
<reference evidence="11 12" key="1">
    <citation type="submission" date="2024-04" db="EMBL/GenBank/DDBJ databases">
        <authorList>
            <consortium name="Genoscope - CEA"/>
            <person name="William W."/>
        </authorList>
    </citation>
    <scope>NUCLEOTIDE SEQUENCE [LARGE SCALE GENOMIC DNA]</scope>
</reference>